<sequence>MAVEALRVAGRHDRGQGPRSWCPPREAGHVLDAAVPMEEWASACAGVDAINVLVVVQLRDPLRRYEAVGAPSIVIIQAGRDSGGAGDEEEPRFKVTNMHLGGLRLMKAGGGRKSRAGVAAVAAKAGHEVLWSMSSRMMADMWLKPTRNPDVKFTK</sequence>
<dbReference type="EMBL" id="BQKI01000007">
    <property type="protein sequence ID" value="GJM99495.1"/>
    <property type="molecule type" value="Genomic_DNA"/>
</dbReference>
<reference evidence="1" key="1">
    <citation type="journal article" date="2018" name="DNA Res.">
        <title>Multiple hybrid de novo genome assembly of finger millet, an orphan allotetraploid crop.</title>
        <authorList>
            <person name="Hatakeyama M."/>
            <person name="Aluri S."/>
            <person name="Balachadran M.T."/>
            <person name="Sivarajan S.R."/>
            <person name="Patrignani A."/>
            <person name="Gruter S."/>
            <person name="Poveda L."/>
            <person name="Shimizu-Inatsugi R."/>
            <person name="Baeten J."/>
            <person name="Francoijs K.J."/>
            <person name="Nataraja K.N."/>
            <person name="Reddy Y.A.N."/>
            <person name="Phadnis S."/>
            <person name="Ravikumar R.L."/>
            <person name="Schlapbach R."/>
            <person name="Sreeman S.M."/>
            <person name="Shimizu K.K."/>
        </authorList>
    </citation>
    <scope>NUCLEOTIDE SEQUENCE</scope>
</reference>
<proteinExistence type="predicted"/>
<dbReference type="PANTHER" id="PTHR33414:SF2">
    <property type="entry name" value="PROTEIN PLASTID MOVEMENT IMPAIRED 1"/>
    <property type="match status" value="1"/>
</dbReference>
<dbReference type="AlphaFoldDB" id="A0AAV5CMQ3"/>
<organism evidence="1 2">
    <name type="scientific">Eleusine coracana subsp. coracana</name>
    <dbReference type="NCBI Taxonomy" id="191504"/>
    <lineage>
        <taxon>Eukaryota</taxon>
        <taxon>Viridiplantae</taxon>
        <taxon>Streptophyta</taxon>
        <taxon>Embryophyta</taxon>
        <taxon>Tracheophyta</taxon>
        <taxon>Spermatophyta</taxon>
        <taxon>Magnoliopsida</taxon>
        <taxon>Liliopsida</taxon>
        <taxon>Poales</taxon>
        <taxon>Poaceae</taxon>
        <taxon>PACMAD clade</taxon>
        <taxon>Chloridoideae</taxon>
        <taxon>Cynodonteae</taxon>
        <taxon>Eleusininae</taxon>
        <taxon>Eleusine</taxon>
    </lineage>
</organism>
<gene>
    <name evidence="1" type="primary">ga16597</name>
    <name evidence="1" type="ORF">PR202_ga16597</name>
</gene>
<name>A0AAV5CMQ3_ELECO</name>
<protein>
    <submittedName>
        <fullName evidence="1">Uncharacterized protein</fullName>
    </submittedName>
</protein>
<comment type="caution">
    <text evidence="1">The sequence shown here is derived from an EMBL/GenBank/DDBJ whole genome shotgun (WGS) entry which is preliminary data.</text>
</comment>
<evidence type="ECO:0000313" key="1">
    <source>
        <dbReference type="EMBL" id="GJM99495.1"/>
    </source>
</evidence>
<dbReference type="PANTHER" id="PTHR33414">
    <property type="entry name" value="PROTEIN PLASTID MOVEMENT IMPAIRED 1-RELATED 1"/>
    <property type="match status" value="1"/>
</dbReference>
<keyword evidence="2" id="KW-1185">Reference proteome</keyword>
<reference evidence="1" key="2">
    <citation type="submission" date="2021-12" db="EMBL/GenBank/DDBJ databases">
        <title>Resequencing data analysis of finger millet.</title>
        <authorList>
            <person name="Hatakeyama M."/>
            <person name="Aluri S."/>
            <person name="Balachadran M.T."/>
            <person name="Sivarajan S.R."/>
            <person name="Poveda L."/>
            <person name="Shimizu-Inatsugi R."/>
            <person name="Schlapbach R."/>
            <person name="Sreeman S.M."/>
            <person name="Shimizu K.K."/>
        </authorList>
    </citation>
    <scope>NUCLEOTIDE SEQUENCE</scope>
</reference>
<evidence type="ECO:0000313" key="2">
    <source>
        <dbReference type="Proteomes" id="UP001054889"/>
    </source>
</evidence>
<accession>A0AAV5CMQ3</accession>
<dbReference type="Proteomes" id="UP001054889">
    <property type="component" value="Unassembled WGS sequence"/>
</dbReference>
<dbReference type="InterPro" id="IPR039614">
    <property type="entry name" value="PMI1-like"/>
</dbReference>